<dbReference type="GO" id="GO:0000908">
    <property type="term" value="F:taurine dioxygenase activity"/>
    <property type="evidence" value="ECO:0007669"/>
    <property type="project" value="TreeGrafter"/>
</dbReference>
<keyword evidence="4" id="KW-0560">Oxidoreductase</keyword>
<comment type="similarity">
    <text evidence="1">Belongs to the TfdA dioxygenase family.</text>
</comment>
<keyword evidence="5" id="KW-0408">Iron</keyword>
<organism evidence="7">
    <name type="scientific">marine metagenome</name>
    <dbReference type="NCBI Taxonomy" id="408172"/>
    <lineage>
        <taxon>unclassified sequences</taxon>
        <taxon>metagenomes</taxon>
        <taxon>ecological metagenomes</taxon>
    </lineage>
</organism>
<evidence type="ECO:0000256" key="1">
    <source>
        <dbReference type="ARBA" id="ARBA00005896"/>
    </source>
</evidence>
<evidence type="ECO:0000256" key="4">
    <source>
        <dbReference type="ARBA" id="ARBA00023002"/>
    </source>
</evidence>
<dbReference type="GO" id="GO:0006790">
    <property type="term" value="P:sulfur compound metabolic process"/>
    <property type="evidence" value="ECO:0007669"/>
    <property type="project" value="TreeGrafter"/>
</dbReference>
<dbReference type="GO" id="GO:0046872">
    <property type="term" value="F:metal ion binding"/>
    <property type="evidence" value="ECO:0007669"/>
    <property type="project" value="UniProtKB-KW"/>
</dbReference>
<gene>
    <name evidence="7" type="ORF">METZ01_LOCUS387429</name>
</gene>
<sequence>MKIKSIKPLGAEISDINLSSSLNRSDFNLIKEAFLDNLLLIFKDQSLTPKDLLSAATLWGFPQKHPIFQGLEDIPEIIKIENYGERYHTNAHWHSDVTFEEEPPDATILYAIDVPLQGGNTLFANQYLA</sequence>
<proteinExistence type="inferred from homology"/>
<dbReference type="Pfam" id="PF02668">
    <property type="entry name" value="TauD"/>
    <property type="match status" value="1"/>
</dbReference>
<dbReference type="InterPro" id="IPR042098">
    <property type="entry name" value="TauD-like_sf"/>
</dbReference>
<evidence type="ECO:0000256" key="3">
    <source>
        <dbReference type="ARBA" id="ARBA00022964"/>
    </source>
</evidence>
<dbReference type="Gene3D" id="3.60.130.10">
    <property type="entry name" value="Clavaminate synthase-like"/>
    <property type="match status" value="1"/>
</dbReference>
<keyword evidence="2" id="KW-0479">Metal-binding</keyword>
<evidence type="ECO:0000313" key="7">
    <source>
        <dbReference type="EMBL" id="SVD34575.1"/>
    </source>
</evidence>
<keyword evidence="3" id="KW-0223">Dioxygenase</keyword>
<accession>A0A382UL53</accession>
<dbReference type="EMBL" id="UINC01144825">
    <property type="protein sequence ID" value="SVD34575.1"/>
    <property type="molecule type" value="Genomic_DNA"/>
</dbReference>
<dbReference type="AlphaFoldDB" id="A0A382UL53"/>
<reference evidence="7" key="1">
    <citation type="submission" date="2018-05" db="EMBL/GenBank/DDBJ databases">
        <authorList>
            <person name="Lanie J.A."/>
            <person name="Ng W.-L."/>
            <person name="Kazmierczak K.M."/>
            <person name="Andrzejewski T.M."/>
            <person name="Davidsen T.M."/>
            <person name="Wayne K.J."/>
            <person name="Tettelin H."/>
            <person name="Glass J.I."/>
            <person name="Rusch D."/>
            <person name="Podicherti R."/>
            <person name="Tsui H.-C.T."/>
            <person name="Winkler M.E."/>
        </authorList>
    </citation>
    <scope>NUCLEOTIDE SEQUENCE</scope>
</reference>
<evidence type="ECO:0000256" key="5">
    <source>
        <dbReference type="ARBA" id="ARBA00023004"/>
    </source>
</evidence>
<dbReference type="PANTHER" id="PTHR30468">
    <property type="entry name" value="ALPHA-KETOGLUTARATE-DEPENDENT SULFONATE DIOXYGENASE"/>
    <property type="match status" value="1"/>
</dbReference>
<dbReference type="GO" id="GO:0005737">
    <property type="term" value="C:cytoplasm"/>
    <property type="evidence" value="ECO:0007669"/>
    <property type="project" value="TreeGrafter"/>
</dbReference>
<protein>
    <recommendedName>
        <fullName evidence="6">TauD/TfdA-like domain-containing protein</fullName>
    </recommendedName>
</protein>
<name>A0A382UL53_9ZZZZ</name>
<feature type="non-terminal residue" evidence="7">
    <location>
        <position position="129"/>
    </location>
</feature>
<dbReference type="InterPro" id="IPR051323">
    <property type="entry name" value="AtsK-like"/>
</dbReference>
<evidence type="ECO:0000256" key="2">
    <source>
        <dbReference type="ARBA" id="ARBA00022723"/>
    </source>
</evidence>
<feature type="domain" description="TauD/TfdA-like" evidence="6">
    <location>
        <begin position="3"/>
        <end position="128"/>
    </location>
</feature>
<dbReference type="InterPro" id="IPR003819">
    <property type="entry name" value="TauD/TfdA-like"/>
</dbReference>
<evidence type="ECO:0000259" key="6">
    <source>
        <dbReference type="Pfam" id="PF02668"/>
    </source>
</evidence>
<dbReference type="SUPFAM" id="SSF51197">
    <property type="entry name" value="Clavaminate synthase-like"/>
    <property type="match status" value="1"/>
</dbReference>
<dbReference type="PANTHER" id="PTHR30468:SF1">
    <property type="entry name" value="ALPHA-KETOGLUTARATE-DEPENDENT SULFONATE DIOXYGENASE"/>
    <property type="match status" value="1"/>
</dbReference>